<accession>A0A5M3XF00</accession>
<keyword evidence="1" id="KW-0812">Transmembrane</keyword>
<evidence type="ECO:0000313" key="2">
    <source>
        <dbReference type="EMBL" id="GES16648.1"/>
    </source>
</evidence>
<feature type="transmembrane region" description="Helical" evidence="1">
    <location>
        <begin position="346"/>
        <end position="368"/>
    </location>
</feature>
<keyword evidence="3" id="KW-1185">Reference proteome</keyword>
<feature type="transmembrane region" description="Helical" evidence="1">
    <location>
        <begin position="209"/>
        <end position="231"/>
    </location>
</feature>
<keyword evidence="1" id="KW-1133">Transmembrane helix</keyword>
<evidence type="ECO:0008006" key="4">
    <source>
        <dbReference type="Google" id="ProtNLM"/>
    </source>
</evidence>
<dbReference type="EMBL" id="BLAE01000109">
    <property type="protein sequence ID" value="GES16648.1"/>
    <property type="molecule type" value="Genomic_DNA"/>
</dbReference>
<feature type="transmembrane region" description="Helical" evidence="1">
    <location>
        <begin position="321"/>
        <end position="339"/>
    </location>
</feature>
<dbReference type="AlphaFoldDB" id="A0A5M3XF00"/>
<dbReference type="Proteomes" id="UP000331127">
    <property type="component" value="Unassembled WGS sequence"/>
</dbReference>
<reference evidence="2 3" key="1">
    <citation type="submission" date="2019-10" db="EMBL/GenBank/DDBJ databases">
        <title>Whole genome shotgun sequence of Acrocarpospora macrocephala NBRC 16266.</title>
        <authorList>
            <person name="Ichikawa N."/>
            <person name="Kimura A."/>
            <person name="Kitahashi Y."/>
            <person name="Komaki H."/>
            <person name="Oguchi A."/>
        </authorList>
    </citation>
    <scope>NUCLEOTIDE SEQUENCE [LARGE SCALE GENOMIC DNA]</scope>
    <source>
        <strain evidence="2 3">NBRC 16266</strain>
    </source>
</reference>
<feature type="transmembrane region" description="Helical" evidence="1">
    <location>
        <begin position="415"/>
        <end position="435"/>
    </location>
</feature>
<evidence type="ECO:0000313" key="3">
    <source>
        <dbReference type="Proteomes" id="UP000331127"/>
    </source>
</evidence>
<feature type="transmembrane region" description="Helical" evidence="1">
    <location>
        <begin position="267"/>
        <end position="288"/>
    </location>
</feature>
<feature type="transmembrane region" description="Helical" evidence="1">
    <location>
        <begin position="295"/>
        <end position="315"/>
    </location>
</feature>
<name>A0A5M3XF00_9ACTN</name>
<gene>
    <name evidence="2" type="ORF">Amac_102460</name>
</gene>
<feature type="transmembrane region" description="Helical" evidence="1">
    <location>
        <begin position="176"/>
        <end position="197"/>
    </location>
</feature>
<organism evidence="2 3">
    <name type="scientific">Acrocarpospora macrocephala</name>
    <dbReference type="NCBI Taxonomy" id="150177"/>
    <lineage>
        <taxon>Bacteria</taxon>
        <taxon>Bacillati</taxon>
        <taxon>Actinomycetota</taxon>
        <taxon>Actinomycetes</taxon>
        <taxon>Streptosporangiales</taxon>
        <taxon>Streptosporangiaceae</taxon>
        <taxon>Acrocarpospora</taxon>
    </lineage>
</organism>
<sequence length="475" mass="52562">MVYTLAARLRLVNGIPQGDEPHYLISTIALAQYHTFDISVVYDNRDYVSFFPMDIDRHLSPDENGQMLPWHNFGAPLLWVPFFLLWGRAGATGFMVVVAVLTVLNVFWFLRELGIVRPYATLTAGLFAFGTTIYVYSNSLFTESLGALLLLYAMRVICRRVNSSASLCLASLSLGYLPWVNGRFLALSLPAALLLLLRVRRSDNRNWAYLWAFGPMLLLLGALEAVNYFVFDTLHPSPGNGVKGVGPLEISAIRGLAGLWFDREFGLFPNFPILIFAVIGIGLGIPWVRWQLDVALGFVVIPYVLATATYSEWWAGYSPPGRYLAVVVPLLAFYVAVTLQRIHHWLAVLLAVLTGLIGFAFAFSTDIFPGDRFHSSPSPPSQAMSNLGRLLDIPIAEYLPGLSLAKDNPIPTNEAMLTVGWGLAIALIAATVWVFEKAPAVRVPPLDLRLFPTLARRRRTPPASQADSEPATQPR</sequence>
<feature type="transmembrane region" description="Helical" evidence="1">
    <location>
        <begin position="119"/>
        <end position="137"/>
    </location>
</feature>
<evidence type="ECO:0000256" key="1">
    <source>
        <dbReference type="SAM" id="Phobius"/>
    </source>
</evidence>
<keyword evidence="1" id="KW-0472">Membrane</keyword>
<proteinExistence type="predicted"/>
<protein>
    <recommendedName>
        <fullName evidence="4">Glycosyltransferase RgtA/B/C/D-like domain-containing protein</fullName>
    </recommendedName>
</protein>
<comment type="caution">
    <text evidence="2">The sequence shown here is derived from an EMBL/GenBank/DDBJ whole genome shotgun (WGS) entry which is preliminary data.</text>
</comment>
<feature type="transmembrane region" description="Helical" evidence="1">
    <location>
        <begin position="92"/>
        <end position="110"/>
    </location>
</feature>